<dbReference type="PROSITE" id="PS50211">
    <property type="entry name" value="DENN"/>
    <property type="match status" value="1"/>
</dbReference>
<dbReference type="Pfam" id="PF03456">
    <property type="entry name" value="uDENN"/>
    <property type="match status" value="1"/>
</dbReference>
<evidence type="ECO:0000259" key="4">
    <source>
        <dbReference type="PROSITE" id="PS50211"/>
    </source>
</evidence>
<reference evidence="6" key="1">
    <citation type="journal article" date="2015" name="Proc. Natl. Acad. Sci. U.S.A.">
        <title>Genome sequence of the Asian Tiger mosquito, Aedes albopictus, reveals insights into its biology, genetics, and evolution.</title>
        <authorList>
            <person name="Chen X.G."/>
            <person name="Jiang X."/>
            <person name="Gu J."/>
            <person name="Xu M."/>
            <person name="Wu Y."/>
            <person name="Deng Y."/>
            <person name="Zhang C."/>
            <person name="Bonizzoni M."/>
            <person name="Dermauw W."/>
            <person name="Vontas J."/>
            <person name="Armbruster P."/>
            <person name="Huang X."/>
            <person name="Yang Y."/>
            <person name="Zhang H."/>
            <person name="He W."/>
            <person name="Peng H."/>
            <person name="Liu Y."/>
            <person name="Wu K."/>
            <person name="Chen J."/>
            <person name="Lirakis M."/>
            <person name="Topalis P."/>
            <person name="Van Leeuwen T."/>
            <person name="Hall A.B."/>
            <person name="Jiang X."/>
            <person name="Thorpe C."/>
            <person name="Mueller R.L."/>
            <person name="Sun C."/>
            <person name="Waterhouse R.M."/>
            <person name="Yan G."/>
            <person name="Tu Z.J."/>
            <person name="Fang X."/>
            <person name="James A.A."/>
        </authorList>
    </citation>
    <scope>NUCLEOTIDE SEQUENCE [LARGE SCALE GENOMIC DNA]</scope>
    <source>
        <strain evidence="6">Foshan</strain>
    </source>
</reference>
<feature type="compositionally biased region" description="Low complexity" evidence="3">
    <location>
        <begin position="28"/>
        <end position="43"/>
    </location>
</feature>
<dbReference type="InterPro" id="IPR005112">
    <property type="entry name" value="dDENN_dom"/>
</dbReference>
<dbReference type="SMART" id="SM00799">
    <property type="entry name" value="DENN"/>
    <property type="match status" value="1"/>
</dbReference>
<proteinExistence type="predicted"/>
<evidence type="ECO:0000313" key="5">
    <source>
        <dbReference type="EnsemblMetazoa" id="AALFPA23_021764.P32220"/>
    </source>
</evidence>
<feature type="region of interest" description="Disordered" evidence="3">
    <location>
        <begin position="570"/>
        <end position="602"/>
    </location>
</feature>
<dbReference type="Proteomes" id="UP000069940">
    <property type="component" value="Unassembled WGS sequence"/>
</dbReference>
<dbReference type="Gene3D" id="6.10.140.1000">
    <property type="match status" value="1"/>
</dbReference>
<dbReference type="InterPro" id="IPR043153">
    <property type="entry name" value="DENN_C"/>
</dbReference>
<feature type="compositionally biased region" description="Basic residues" evidence="3">
    <location>
        <begin position="1033"/>
        <end position="1044"/>
    </location>
</feature>
<feature type="compositionally biased region" description="Polar residues" evidence="3">
    <location>
        <begin position="625"/>
        <end position="640"/>
    </location>
</feature>
<feature type="compositionally biased region" description="Polar residues" evidence="3">
    <location>
        <begin position="1118"/>
        <end position="1136"/>
    </location>
</feature>
<feature type="region of interest" description="Disordered" evidence="3">
    <location>
        <begin position="912"/>
        <end position="944"/>
    </location>
</feature>
<dbReference type="SMART" id="SM00800">
    <property type="entry name" value="uDENN"/>
    <property type="match status" value="1"/>
</dbReference>
<evidence type="ECO:0000313" key="6">
    <source>
        <dbReference type="Proteomes" id="UP000069940"/>
    </source>
</evidence>
<feature type="region of interest" description="Disordered" evidence="3">
    <location>
        <begin position="512"/>
        <end position="535"/>
    </location>
</feature>
<feature type="region of interest" description="Disordered" evidence="3">
    <location>
        <begin position="1015"/>
        <end position="1070"/>
    </location>
</feature>
<reference evidence="5" key="2">
    <citation type="submission" date="2025-05" db="UniProtKB">
        <authorList>
            <consortium name="EnsemblMetazoa"/>
        </authorList>
    </citation>
    <scope>IDENTIFICATION</scope>
    <source>
        <strain evidence="5">Foshan</strain>
    </source>
</reference>
<keyword evidence="2" id="KW-0968">Cytoplasmic vesicle</keyword>
<feature type="compositionally biased region" description="Low complexity" evidence="3">
    <location>
        <begin position="982"/>
        <end position="991"/>
    </location>
</feature>
<feature type="region of interest" description="Disordered" evidence="3">
    <location>
        <begin position="725"/>
        <end position="745"/>
    </location>
</feature>
<dbReference type="PANTHER" id="PTHR13196:SF14">
    <property type="entry name" value="UDENN DOMAIN-CONTAINING PROTEIN"/>
    <property type="match status" value="1"/>
</dbReference>
<feature type="compositionally biased region" description="Low complexity" evidence="3">
    <location>
        <begin position="570"/>
        <end position="601"/>
    </location>
</feature>
<feature type="compositionally biased region" description="Low complexity" evidence="3">
    <location>
        <begin position="912"/>
        <end position="922"/>
    </location>
</feature>
<feature type="compositionally biased region" description="Low complexity" evidence="3">
    <location>
        <begin position="1148"/>
        <end position="1165"/>
    </location>
</feature>
<organism evidence="5 6">
    <name type="scientific">Aedes albopictus</name>
    <name type="common">Asian tiger mosquito</name>
    <name type="synonym">Stegomyia albopicta</name>
    <dbReference type="NCBI Taxonomy" id="7160"/>
    <lineage>
        <taxon>Eukaryota</taxon>
        <taxon>Metazoa</taxon>
        <taxon>Ecdysozoa</taxon>
        <taxon>Arthropoda</taxon>
        <taxon>Hexapoda</taxon>
        <taxon>Insecta</taxon>
        <taxon>Pterygota</taxon>
        <taxon>Neoptera</taxon>
        <taxon>Endopterygota</taxon>
        <taxon>Diptera</taxon>
        <taxon>Nematocera</taxon>
        <taxon>Culicoidea</taxon>
        <taxon>Culicidae</taxon>
        <taxon>Culicinae</taxon>
        <taxon>Aedini</taxon>
        <taxon>Aedes</taxon>
        <taxon>Stegomyia</taxon>
    </lineage>
</organism>
<feature type="compositionally biased region" description="Pro residues" evidence="3">
    <location>
        <begin position="882"/>
        <end position="894"/>
    </location>
</feature>
<feature type="domain" description="UDENN" evidence="4">
    <location>
        <begin position="40"/>
        <end position="404"/>
    </location>
</feature>
<dbReference type="InterPro" id="IPR005113">
    <property type="entry name" value="uDENN_dom"/>
</dbReference>
<feature type="compositionally biased region" description="Polar residues" evidence="3">
    <location>
        <begin position="759"/>
        <end position="771"/>
    </location>
</feature>
<protein>
    <recommendedName>
        <fullName evidence="4">UDENN domain-containing protein</fullName>
    </recommendedName>
</protein>
<feature type="region of interest" description="Disordered" evidence="3">
    <location>
        <begin position="758"/>
        <end position="790"/>
    </location>
</feature>
<evidence type="ECO:0000256" key="3">
    <source>
        <dbReference type="SAM" id="MobiDB-lite"/>
    </source>
</evidence>
<feature type="region of interest" description="Disordered" evidence="3">
    <location>
        <begin position="625"/>
        <end position="656"/>
    </location>
</feature>
<feature type="compositionally biased region" description="Low complexity" evidence="3">
    <location>
        <begin position="1015"/>
        <end position="1032"/>
    </location>
</feature>
<dbReference type="RefSeq" id="XP_062705899.1">
    <property type="nucleotide sequence ID" value="XM_062849915.1"/>
</dbReference>
<feature type="compositionally biased region" description="Low complexity" evidence="3">
    <location>
        <begin position="733"/>
        <end position="743"/>
    </location>
</feature>
<sequence length="1178" mass="128157">MNSRIKEDVSRLFEYWCEIAPGTAMTTAATPTSAASPSASAHSNGTADSSSGKNAGYIVQSFPESFKDAKVIADIPAFAFPCSLESNRTIQVHSFVLTNIDSKWRFGFCRHDPKSPTAMVIVTYLPWHDTFIRFLNVLADVRKNSQSEFESFLAEAYNKGVPEPGGCLKLQYDRPVQTFVFQRPQQFLLPSIPENHNLNLYYNFVDPKAMIGVFAAMLAERRIIFMSRRLDVLSSCIQAANAFLYPMVWQHIFIPVLPMKMKDILGAPMPFLIGIPDAVYRSLRKEEIGDVVILNCDKRTPDALETPFDDVKNMPPELVASLKKHLANSTEHRGDRVSKIFLGILVQLIGGYRDAVKFNDKITFDPETFIDTRPSHLRPFLANMLQLQIFQQFIEERLDMLNTGQGFSDEFEVECFRYAEKSGRKVKQYKDLLKNFKDKTNPAVRSAVKSVKEGGKGMKTAYKGLRSKFRETTPPKSKLDSSIHSHMSQYDVGHHQSAPNSPVFNKRPQTIALPDDSSYHHANHHHQMLTPSSTSLYNSPHIAMMSNSSHNNYNTITGCSSSSAMNNNFNSNNNHYNSTSSSSDVRSPSLSLSPTSSNSSSEMNLMQELQHLALFKSPAVNRNLKPTYSLDSPNRPSSRTGAPVSPPGVGPGLPRIHEASTQPLLQLDLHNGTPEVNGDRGFHSVENNYNNNDDHNFDLSPDMPCPPVPPRRFQTAAEALAAIQISPPPMSPPSSSSSTSASPYRNYNNFLHHAAMMQSKPNHSSVPNTTGSPPLPSPPPPPPLKASRNDPLVTQFDVDELITLTPNNSTNNDASSQIVLESSDHHPIGRSITTTGHHHLLSNGTGAEVPGHATVQQHSNTLPHPPSTHHNHHHANSHHKPPAPQPPQRPPLAPKPTFRKESNVDVADANATANAPSSSAHHPASRTDGQSNGANGSDDLINLDTTNSSFELEDFDPLNDKARPIPAAVTKPARSSALTSGAATSPQPQTPTATYGFNNPVYPYFTPPYLHGTKSATSSPLSSSFNAPPTFNNHHHHPAAHHQHSLSQGNFPPGSGAGTGPGFSPGSSSAKIPNHDFELLRNYGLDKFSLLDSASSSSSINGGKQQQQQHHVTSLLGTANGSSLLPANRDSGSSLKQFGIANGGGGRPSNASSSSSIIPSAVGGSTRVAAPGKWTTFD</sequence>
<evidence type="ECO:0000256" key="1">
    <source>
        <dbReference type="ARBA" id="ARBA00004132"/>
    </source>
</evidence>
<dbReference type="PANTHER" id="PTHR13196">
    <property type="entry name" value="DENN DOMAIN-CONTAINING"/>
    <property type="match status" value="1"/>
</dbReference>
<dbReference type="GeneID" id="109427595"/>
<dbReference type="InterPro" id="IPR040032">
    <property type="entry name" value="DENND1A/B/C"/>
</dbReference>
<dbReference type="Pfam" id="PF02141">
    <property type="entry name" value="DENN"/>
    <property type="match status" value="1"/>
</dbReference>
<feature type="region of interest" description="Disordered" evidence="3">
    <location>
        <begin position="826"/>
        <end position="898"/>
    </location>
</feature>
<dbReference type="Pfam" id="PF03455">
    <property type="entry name" value="dDENN"/>
    <property type="match status" value="1"/>
</dbReference>
<feature type="region of interest" description="Disordered" evidence="3">
    <location>
        <begin position="669"/>
        <end position="700"/>
    </location>
</feature>
<evidence type="ECO:0000256" key="2">
    <source>
        <dbReference type="ARBA" id="ARBA00023329"/>
    </source>
</evidence>
<feature type="region of interest" description="Disordered" evidence="3">
    <location>
        <begin position="969"/>
        <end position="991"/>
    </location>
</feature>
<feature type="region of interest" description="Disordered" evidence="3">
    <location>
        <begin position="1118"/>
        <end position="1178"/>
    </location>
</feature>
<feature type="region of interest" description="Disordered" evidence="3">
    <location>
        <begin position="28"/>
        <end position="52"/>
    </location>
</feature>
<feature type="compositionally biased region" description="Basic residues" evidence="3">
    <location>
        <begin position="867"/>
        <end position="881"/>
    </location>
</feature>
<accession>A0ABM1ZUH3</accession>
<dbReference type="SMART" id="SM00801">
    <property type="entry name" value="dDENN"/>
    <property type="match status" value="1"/>
</dbReference>
<feature type="compositionally biased region" description="Pro residues" evidence="3">
    <location>
        <begin position="773"/>
        <end position="784"/>
    </location>
</feature>
<dbReference type="Gene3D" id="3.40.50.11500">
    <property type="match status" value="1"/>
</dbReference>
<keyword evidence="6" id="KW-1185">Reference proteome</keyword>
<dbReference type="Gene3D" id="3.30.450.200">
    <property type="match status" value="1"/>
</dbReference>
<dbReference type="InterPro" id="IPR037516">
    <property type="entry name" value="Tripartite_DENN"/>
</dbReference>
<name>A0ABM1ZUH3_AEDAL</name>
<dbReference type="InterPro" id="IPR001194">
    <property type="entry name" value="cDENN_dom"/>
</dbReference>
<comment type="subcellular location">
    <subcellularLocation>
        <location evidence="1">Cytoplasmic vesicle</location>
        <location evidence="1">Clathrin-coated vesicle</location>
    </subcellularLocation>
</comment>
<dbReference type="EnsemblMetazoa" id="AALFPA23_021764.R32220">
    <property type="protein sequence ID" value="AALFPA23_021764.P32220"/>
    <property type="gene ID" value="AALFPA23_021764"/>
</dbReference>